<evidence type="ECO:0000259" key="7">
    <source>
        <dbReference type="SMART" id="SM00363"/>
    </source>
</evidence>
<evidence type="ECO:0000313" key="9">
    <source>
        <dbReference type="Proteomes" id="UP000616595"/>
    </source>
</evidence>
<keyword evidence="9" id="KW-1185">Reference proteome</keyword>
<organism evidence="8 9">
    <name type="scientific">Acetobacterium paludosum</name>
    <dbReference type="NCBI Taxonomy" id="52693"/>
    <lineage>
        <taxon>Bacteria</taxon>
        <taxon>Bacillati</taxon>
        <taxon>Bacillota</taxon>
        <taxon>Clostridia</taxon>
        <taxon>Eubacteriales</taxon>
        <taxon>Eubacteriaceae</taxon>
        <taxon>Acetobacterium</taxon>
    </lineage>
</organism>
<dbReference type="Gene3D" id="3.10.290.10">
    <property type="entry name" value="RNA-binding S4 domain"/>
    <property type="match status" value="1"/>
</dbReference>
<dbReference type="Proteomes" id="UP000616595">
    <property type="component" value="Unassembled WGS sequence"/>
</dbReference>
<proteinExistence type="inferred from homology"/>
<dbReference type="InterPro" id="IPR006145">
    <property type="entry name" value="PsdUridine_synth_RsuA/RluA"/>
</dbReference>
<feature type="domain" description="RNA-binding S4" evidence="7">
    <location>
        <begin position="13"/>
        <end position="73"/>
    </location>
</feature>
<name>A0A923KRB4_9FIRM</name>
<dbReference type="SUPFAM" id="SSF55120">
    <property type="entry name" value="Pseudouridine synthase"/>
    <property type="match status" value="1"/>
</dbReference>
<dbReference type="SMART" id="SM00363">
    <property type="entry name" value="S4"/>
    <property type="match status" value="1"/>
</dbReference>
<dbReference type="Gene3D" id="3.30.2350.10">
    <property type="entry name" value="Pseudouridine synthase"/>
    <property type="match status" value="1"/>
</dbReference>
<dbReference type="InterPro" id="IPR020103">
    <property type="entry name" value="PsdUridine_synth_cat_dom_sf"/>
</dbReference>
<dbReference type="GO" id="GO:0120159">
    <property type="term" value="F:rRNA pseudouridine synthase activity"/>
    <property type="evidence" value="ECO:0007669"/>
    <property type="project" value="UniProtKB-ARBA"/>
</dbReference>
<protein>
    <recommendedName>
        <fullName evidence="4">RNA pseudouridylate synthase</fullName>
    </recommendedName>
    <alternativeName>
        <fullName evidence="5">RNA-uridine isomerase</fullName>
    </alternativeName>
</protein>
<comment type="similarity">
    <text evidence="2">Belongs to the pseudouridine synthase RluA family.</text>
</comment>
<dbReference type="PROSITE" id="PS50889">
    <property type="entry name" value="S4"/>
    <property type="match status" value="1"/>
</dbReference>
<dbReference type="EMBL" id="WJBD01000001">
    <property type="protein sequence ID" value="MBC3887077.1"/>
    <property type="molecule type" value="Genomic_DNA"/>
</dbReference>
<dbReference type="SUPFAM" id="SSF55174">
    <property type="entry name" value="Alpha-L RNA-binding motif"/>
    <property type="match status" value="1"/>
</dbReference>
<keyword evidence="3" id="KW-0413">Isomerase</keyword>
<gene>
    <name evidence="8" type="ORF">GH810_01945</name>
</gene>
<dbReference type="RefSeq" id="WP_148565686.1">
    <property type="nucleotide sequence ID" value="NZ_RXYA01000001.1"/>
</dbReference>
<comment type="caution">
    <text evidence="8">The sequence shown here is derived from an EMBL/GenBank/DDBJ whole genome shotgun (WGS) entry which is preliminary data.</text>
</comment>
<reference evidence="8" key="2">
    <citation type="submission" date="2020-10" db="EMBL/GenBank/DDBJ databases">
        <title>Comparative genomics of the Acetobacterium genus.</title>
        <authorList>
            <person name="Marshall C."/>
            <person name="May H."/>
            <person name="Norman S."/>
        </authorList>
    </citation>
    <scope>NUCLEOTIDE SEQUENCE</scope>
    <source>
        <strain evidence="8">DER-2019</strain>
    </source>
</reference>
<reference evidence="8" key="1">
    <citation type="submission" date="2019-10" db="EMBL/GenBank/DDBJ databases">
        <authorList>
            <person name="Ross D.E."/>
            <person name="Gulliver D."/>
        </authorList>
    </citation>
    <scope>NUCLEOTIDE SEQUENCE</scope>
    <source>
        <strain evidence="8">DER-2019</strain>
    </source>
</reference>
<accession>A0A923KRB4</accession>
<evidence type="ECO:0000256" key="2">
    <source>
        <dbReference type="ARBA" id="ARBA00010876"/>
    </source>
</evidence>
<dbReference type="InterPro" id="IPR036986">
    <property type="entry name" value="S4_RNA-bd_sf"/>
</dbReference>
<dbReference type="CDD" id="cd02869">
    <property type="entry name" value="PseudoU_synth_RluA_like"/>
    <property type="match status" value="1"/>
</dbReference>
<evidence type="ECO:0000256" key="1">
    <source>
        <dbReference type="ARBA" id="ARBA00000073"/>
    </source>
</evidence>
<evidence type="ECO:0000313" key="8">
    <source>
        <dbReference type="EMBL" id="MBC3887077.1"/>
    </source>
</evidence>
<dbReference type="Pfam" id="PF00849">
    <property type="entry name" value="PseudoU_synth_2"/>
    <property type="match status" value="1"/>
</dbReference>
<comment type="catalytic activity">
    <reaction evidence="1">
        <text>a uridine in RNA = a pseudouridine in RNA</text>
        <dbReference type="Rhea" id="RHEA:48348"/>
        <dbReference type="Rhea" id="RHEA-COMP:12068"/>
        <dbReference type="Rhea" id="RHEA-COMP:12069"/>
        <dbReference type="ChEBI" id="CHEBI:65314"/>
        <dbReference type="ChEBI" id="CHEBI:65315"/>
    </reaction>
</comment>
<dbReference type="GO" id="GO:0000455">
    <property type="term" value="P:enzyme-directed rRNA pseudouridine synthesis"/>
    <property type="evidence" value="ECO:0007669"/>
    <property type="project" value="UniProtKB-ARBA"/>
</dbReference>
<dbReference type="InterPro" id="IPR050188">
    <property type="entry name" value="RluA_PseudoU_synthase"/>
</dbReference>
<evidence type="ECO:0000256" key="3">
    <source>
        <dbReference type="ARBA" id="ARBA00023235"/>
    </source>
</evidence>
<dbReference type="AlphaFoldDB" id="A0A923KRB4"/>
<dbReference type="OrthoDB" id="9807829at2"/>
<dbReference type="CDD" id="cd00165">
    <property type="entry name" value="S4"/>
    <property type="match status" value="1"/>
</dbReference>
<evidence type="ECO:0000256" key="5">
    <source>
        <dbReference type="ARBA" id="ARBA00033164"/>
    </source>
</evidence>
<evidence type="ECO:0000256" key="6">
    <source>
        <dbReference type="PROSITE-ProRule" id="PRU00182"/>
    </source>
</evidence>
<evidence type="ECO:0000256" key="4">
    <source>
        <dbReference type="ARBA" id="ARBA00031870"/>
    </source>
</evidence>
<keyword evidence="6" id="KW-0694">RNA-binding</keyword>
<dbReference type="PANTHER" id="PTHR21600">
    <property type="entry name" value="MITOCHONDRIAL RNA PSEUDOURIDINE SYNTHASE"/>
    <property type="match status" value="1"/>
</dbReference>
<dbReference type="GO" id="GO:0003723">
    <property type="term" value="F:RNA binding"/>
    <property type="evidence" value="ECO:0007669"/>
    <property type="project" value="UniProtKB-KW"/>
</dbReference>
<sequence length="326" mass="37152">MKEIIITENENNQRLDRFLKKLMPQASTGFLQKMLRKKRIKLNGQKSEPSTKIITGDVLHIYFSEETISNFRSSRTLNKKISINDTSLDIIYEDSNLLVLNKPSGILTQPDKTDELSLVDYAVDYLIKKGDYNPKVNLTFTPACANRLDKNTTGIILVPKNYKTLQSVNEAIRTDQTRKIYYALILGHPKECGEIIGYLKKDPIKNTVTFSEKPTSATDKKSILNYETIESHGDYSLLKITLQTGRSHQIRVQLSAMGYPILGDPKYGNRHINSRLYEDFGVKNQLLHSAEFTLTTMNKTFEAPFPYIFLKSLKNFGFSESFDAAV</sequence>
<dbReference type="InterPro" id="IPR002942">
    <property type="entry name" value="S4_RNA-bd"/>
</dbReference>
<dbReference type="Pfam" id="PF01479">
    <property type="entry name" value="S4"/>
    <property type="match status" value="1"/>
</dbReference>
<dbReference type="PANTHER" id="PTHR21600:SF83">
    <property type="entry name" value="PSEUDOURIDYLATE SYNTHASE RPUSD4, MITOCHONDRIAL"/>
    <property type="match status" value="1"/>
</dbReference>